<dbReference type="Gene3D" id="2.60.40.640">
    <property type="match status" value="2"/>
</dbReference>
<comment type="caution">
    <text evidence="4">The sequence shown here is derived from an EMBL/GenBank/DDBJ whole genome shotgun (WGS) entry which is preliminary data.</text>
</comment>
<dbReference type="InterPro" id="IPR050357">
    <property type="entry name" value="Arrestin_domain-protein"/>
</dbReference>
<dbReference type="AlphaFoldDB" id="A0A9Q0EFC7"/>
<dbReference type="GO" id="GO:0005886">
    <property type="term" value="C:plasma membrane"/>
    <property type="evidence" value="ECO:0007669"/>
    <property type="project" value="TreeGrafter"/>
</dbReference>
<sequence length="354" mass="39184">MEDTVKAFSVVYNPINKDNTFTGGDYISGSVTLELAKDCKIKSLYVQIKGKAKVRWTENYGRTVVVYSDKQKFFSIKQSVIQEFKGQGSTTVGRGCHVYPFTFHIPEQDLPPTFRGSAGMIQYRVSAFLSRSMTLDRKAKAPFTVYSKANLNSSPELMTPQHSLKDQKLKLFNSGKVVMDVKIDKMGFCQGEGMQVTAYIQNSSSRDIQPKYCLYRKTSFFAKKKRHVKTKDLVKEVGEPIPPSTSKHVIRVITAPAATDVSILNCSVIKHEYRLRVYLDVKYASDPEVKFPIVILPASASPALDQLPACLGHGGYGFEAFGNPLPTSAASAPSAPPPPPSYGGYNLHPSLFEN</sequence>
<evidence type="ECO:0000256" key="2">
    <source>
        <dbReference type="SAM" id="MobiDB-lite"/>
    </source>
</evidence>
<dbReference type="GO" id="GO:0005737">
    <property type="term" value="C:cytoplasm"/>
    <property type="evidence" value="ECO:0007669"/>
    <property type="project" value="TreeGrafter"/>
</dbReference>
<accession>A0A9Q0EFC7</accession>
<dbReference type="Pfam" id="PF00339">
    <property type="entry name" value="Arrestin_N"/>
    <property type="match status" value="1"/>
</dbReference>
<feature type="domain" description="Arrestin C-terminal-like" evidence="3">
    <location>
        <begin position="173"/>
        <end position="298"/>
    </location>
</feature>
<dbReference type="InterPro" id="IPR011022">
    <property type="entry name" value="Arrestin_C-like"/>
</dbReference>
<keyword evidence="5" id="KW-1185">Reference proteome</keyword>
<dbReference type="Pfam" id="PF02752">
    <property type="entry name" value="Arrestin_C"/>
    <property type="match status" value="1"/>
</dbReference>
<evidence type="ECO:0000313" key="4">
    <source>
        <dbReference type="EMBL" id="KAJ3604355.1"/>
    </source>
</evidence>
<dbReference type="SUPFAM" id="SSF81296">
    <property type="entry name" value="E set domains"/>
    <property type="match status" value="2"/>
</dbReference>
<organism evidence="4 5">
    <name type="scientific">Muraenolepis orangiensis</name>
    <name type="common">Patagonian moray cod</name>
    <dbReference type="NCBI Taxonomy" id="630683"/>
    <lineage>
        <taxon>Eukaryota</taxon>
        <taxon>Metazoa</taxon>
        <taxon>Chordata</taxon>
        <taxon>Craniata</taxon>
        <taxon>Vertebrata</taxon>
        <taxon>Euteleostomi</taxon>
        <taxon>Actinopterygii</taxon>
        <taxon>Neopterygii</taxon>
        <taxon>Teleostei</taxon>
        <taxon>Neoteleostei</taxon>
        <taxon>Acanthomorphata</taxon>
        <taxon>Zeiogadaria</taxon>
        <taxon>Gadariae</taxon>
        <taxon>Gadiformes</taxon>
        <taxon>Muraenolepidoidei</taxon>
        <taxon>Muraenolepididae</taxon>
        <taxon>Muraenolepis</taxon>
    </lineage>
</organism>
<gene>
    <name evidence="4" type="ORF">NHX12_029096</name>
</gene>
<dbReference type="Proteomes" id="UP001148018">
    <property type="component" value="Unassembled WGS sequence"/>
</dbReference>
<dbReference type="EMBL" id="JANIIK010000044">
    <property type="protein sequence ID" value="KAJ3604355.1"/>
    <property type="molecule type" value="Genomic_DNA"/>
</dbReference>
<dbReference type="InterPro" id="IPR011021">
    <property type="entry name" value="Arrestin-like_N"/>
</dbReference>
<evidence type="ECO:0000313" key="5">
    <source>
        <dbReference type="Proteomes" id="UP001148018"/>
    </source>
</evidence>
<feature type="region of interest" description="Disordered" evidence="2">
    <location>
        <begin position="328"/>
        <end position="354"/>
    </location>
</feature>
<proteinExistence type="inferred from homology"/>
<dbReference type="GO" id="GO:0015031">
    <property type="term" value="P:protein transport"/>
    <property type="evidence" value="ECO:0007669"/>
    <property type="project" value="TreeGrafter"/>
</dbReference>
<evidence type="ECO:0000259" key="3">
    <source>
        <dbReference type="SMART" id="SM01017"/>
    </source>
</evidence>
<comment type="similarity">
    <text evidence="1">Belongs to the arrestin family.</text>
</comment>
<name>A0A9Q0EFC7_9TELE</name>
<reference evidence="4" key="1">
    <citation type="submission" date="2022-07" db="EMBL/GenBank/DDBJ databases">
        <title>Chromosome-level genome of Muraenolepis orangiensis.</title>
        <authorList>
            <person name="Kim J."/>
        </authorList>
    </citation>
    <scope>NUCLEOTIDE SEQUENCE</scope>
    <source>
        <strain evidence="4">KU_S4_2022</strain>
        <tissue evidence="4">Muscle</tissue>
    </source>
</reference>
<evidence type="ECO:0000256" key="1">
    <source>
        <dbReference type="ARBA" id="ARBA00005298"/>
    </source>
</evidence>
<dbReference type="OrthoDB" id="2333384at2759"/>
<dbReference type="SMART" id="SM01017">
    <property type="entry name" value="Arrestin_C"/>
    <property type="match status" value="1"/>
</dbReference>
<protein>
    <recommendedName>
        <fullName evidence="3">Arrestin C-terminal-like domain-containing protein</fullName>
    </recommendedName>
</protein>
<dbReference type="GO" id="GO:0007399">
    <property type="term" value="P:nervous system development"/>
    <property type="evidence" value="ECO:0007669"/>
    <property type="project" value="UniProtKB-ARBA"/>
</dbReference>
<dbReference type="InterPro" id="IPR014752">
    <property type="entry name" value="Arrestin-like_C"/>
</dbReference>
<dbReference type="PANTHER" id="PTHR11188">
    <property type="entry name" value="ARRESTIN DOMAIN CONTAINING PROTEIN"/>
    <property type="match status" value="1"/>
</dbReference>
<dbReference type="PANTHER" id="PTHR11188:SF135">
    <property type="entry name" value="ARRESTIN DOMAIN CONTAINING 3-LIKE-RELATED"/>
    <property type="match status" value="1"/>
</dbReference>
<dbReference type="InterPro" id="IPR014756">
    <property type="entry name" value="Ig_E-set"/>
</dbReference>